<feature type="coiled-coil region" evidence="2">
    <location>
        <begin position="97"/>
        <end position="131"/>
    </location>
</feature>
<dbReference type="PANTHER" id="PTHR21666">
    <property type="entry name" value="PEPTIDASE-RELATED"/>
    <property type="match status" value="1"/>
</dbReference>
<dbReference type="InterPro" id="IPR011055">
    <property type="entry name" value="Dup_hybrid_motif"/>
</dbReference>
<evidence type="ECO:0000256" key="1">
    <source>
        <dbReference type="ARBA" id="ARBA00022729"/>
    </source>
</evidence>
<gene>
    <name evidence="4" type="ORF">G3O08_01160</name>
</gene>
<comment type="caution">
    <text evidence="4">The sequence shown here is derived from an EMBL/GenBank/DDBJ whole genome shotgun (WGS) entry which is preliminary data.</text>
</comment>
<dbReference type="Gene3D" id="6.10.250.3150">
    <property type="match status" value="1"/>
</dbReference>
<dbReference type="AlphaFoldDB" id="A0A7K3WMJ9"/>
<feature type="domain" description="M23ase beta-sheet core" evidence="3">
    <location>
        <begin position="316"/>
        <end position="402"/>
    </location>
</feature>
<accession>A0A7K3WMJ9</accession>
<dbReference type="Pfam" id="PF01551">
    <property type="entry name" value="Peptidase_M23"/>
    <property type="match status" value="1"/>
</dbReference>
<reference evidence="4 5" key="1">
    <citation type="submission" date="2020-02" db="EMBL/GenBank/DDBJ databases">
        <title>Out from the shadows clarifying the taxonomy of the family Cryomorphaceae and related taxa by utilizing the GTDB taxonomic framework.</title>
        <authorList>
            <person name="Bowman J.P."/>
        </authorList>
    </citation>
    <scope>NUCLEOTIDE SEQUENCE [LARGE SCALE GENOMIC DNA]</scope>
    <source>
        <strain evidence="4 5">QSSC 1-22</strain>
    </source>
</reference>
<keyword evidence="1" id="KW-0732">Signal</keyword>
<protein>
    <submittedName>
        <fullName evidence="4">Peptidoglycan DD-metalloendopeptidase family protein</fullName>
    </submittedName>
</protein>
<dbReference type="InterPro" id="IPR050570">
    <property type="entry name" value="Cell_wall_metabolism_enzyme"/>
</dbReference>
<dbReference type="Gene3D" id="2.70.70.10">
    <property type="entry name" value="Glucose Permease (Domain IIA)"/>
    <property type="match status" value="1"/>
</dbReference>
<sequence>MNPKAIRLKYRAAMNQWIRLGLFMFLFCGMALNSYAQDKDKQELQKERDRISQEISLTNKLLLETRNNRNKVEGELSLINKKINLREDLIRSLRGEISLYNRRIAANREKIDNLEKELTALKDNYAEMVRFAQRTHRSEDRLMYIFASADFFQAVKRIRYLKQYTHYRQDQANEIVATQDKLNKLNAGLLDVIAEKDKLISSEESNKKELTSDLAEQKSTVSNLQQEEKTLIKKLKKQEKQREELNKEIQRIIEAEIRASKKDNAGVFALTPEAAALSASFEKNKGKLPWPVERGVITSRFGNNPHPVLAGITVPNNGVNIATNANATVRAVFEGTVSAVFSIPGAGQNIIINHGGYRSVYSNLKDVYVTKGQKVENKQSIGTVLTDDGSGKTESHLEIWKVDQSGTTKQDPALWIYKQ</sequence>
<keyword evidence="5" id="KW-1185">Reference proteome</keyword>
<proteinExistence type="predicted"/>
<evidence type="ECO:0000256" key="2">
    <source>
        <dbReference type="SAM" id="Coils"/>
    </source>
</evidence>
<dbReference type="PANTHER" id="PTHR21666:SF289">
    <property type="entry name" value="L-ALA--D-GLU ENDOPEPTIDASE"/>
    <property type="match status" value="1"/>
</dbReference>
<name>A0A7K3WMJ9_9FLAO</name>
<dbReference type="InterPro" id="IPR016047">
    <property type="entry name" value="M23ase_b-sheet_dom"/>
</dbReference>
<dbReference type="RefSeq" id="WP_163282826.1">
    <property type="nucleotide sequence ID" value="NZ_JAAGVY010000001.1"/>
</dbReference>
<feature type="coiled-coil region" evidence="2">
    <location>
        <begin position="200"/>
        <end position="258"/>
    </location>
</feature>
<keyword evidence="2" id="KW-0175">Coiled coil</keyword>
<organism evidence="4 5">
    <name type="scientific">Cryomorpha ignava</name>
    <dbReference type="NCBI Taxonomy" id="101383"/>
    <lineage>
        <taxon>Bacteria</taxon>
        <taxon>Pseudomonadati</taxon>
        <taxon>Bacteroidota</taxon>
        <taxon>Flavobacteriia</taxon>
        <taxon>Flavobacteriales</taxon>
        <taxon>Cryomorphaceae</taxon>
        <taxon>Cryomorpha</taxon>
    </lineage>
</organism>
<dbReference type="EMBL" id="JAAGVY010000001">
    <property type="protein sequence ID" value="NEN22112.1"/>
    <property type="molecule type" value="Genomic_DNA"/>
</dbReference>
<evidence type="ECO:0000313" key="5">
    <source>
        <dbReference type="Proteomes" id="UP000486602"/>
    </source>
</evidence>
<evidence type="ECO:0000259" key="3">
    <source>
        <dbReference type="Pfam" id="PF01551"/>
    </source>
</evidence>
<dbReference type="GO" id="GO:0004222">
    <property type="term" value="F:metalloendopeptidase activity"/>
    <property type="evidence" value="ECO:0007669"/>
    <property type="project" value="TreeGrafter"/>
</dbReference>
<dbReference type="Proteomes" id="UP000486602">
    <property type="component" value="Unassembled WGS sequence"/>
</dbReference>
<dbReference type="SUPFAM" id="SSF51261">
    <property type="entry name" value="Duplicated hybrid motif"/>
    <property type="match status" value="1"/>
</dbReference>
<dbReference type="CDD" id="cd12797">
    <property type="entry name" value="M23_peptidase"/>
    <property type="match status" value="1"/>
</dbReference>
<evidence type="ECO:0000313" key="4">
    <source>
        <dbReference type="EMBL" id="NEN22112.1"/>
    </source>
</evidence>